<protein>
    <submittedName>
        <fullName evidence="1">Uncharacterized protein</fullName>
    </submittedName>
</protein>
<keyword evidence="2" id="KW-1185">Reference proteome</keyword>
<dbReference type="EMBL" id="KZ819685">
    <property type="protein sequence ID" value="PWN54433.1"/>
    <property type="molecule type" value="Genomic_DNA"/>
</dbReference>
<sequence>MFGGPPPKPSAHEQALARLQTRQTLRNFVSLVGFLYSAPLVWSYVSKLVRN</sequence>
<accession>A0ACD0P8I6</accession>
<organism evidence="1 2">
    <name type="scientific">Violaceomyces palustris</name>
    <dbReference type="NCBI Taxonomy" id="1673888"/>
    <lineage>
        <taxon>Eukaryota</taxon>
        <taxon>Fungi</taxon>
        <taxon>Dikarya</taxon>
        <taxon>Basidiomycota</taxon>
        <taxon>Ustilaginomycotina</taxon>
        <taxon>Ustilaginomycetes</taxon>
        <taxon>Violaceomycetales</taxon>
        <taxon>Violaceomycetaceae</taxon>
        <taxon>Violaceomyces</taxon>
    </lineage>
</organism>
<gene>
    <name evidence="1" type="ORF">IE53DRAFT_365484</name>
</gene>
<evidence type="ECO:0000313" key="1">
    <source>
        <dbReference type="EMBL" id="PWN54433.1"/>
    </source>
</evidence>
<evidence type="ECO:0000313" key="2">
    <source>
        <dbReference type="Proteomes" id="UP000245626"/>
    </source>
</evidence>
<name>A0ACD0P8I6_9BASI</name>
<reference evidence="1 2" key="1">
    <citation type="journal article" date="2018" name="Mol. Biol. Evol.">
        <title>Broad Genomic Sampling Reveals a Smut Pathogenic Ancestry of the Fungal Clade Ustilaginomycotina.</title>
        <authorList>
            <person name="Kijpornyongpan T."/>
            <person name="Mondo S.J."/>
            <person name="Barry K."/>
            <person name="Sandor L."/>
            <person name="Lee J."/>
            <person name="Lipzen A."/>
            <person name="Pangilinan J."/>
            <person name="LaButti K."/>
            <person name="Hainaut M."/>
            <person name="Henrissat B."/>
            <person name="Grigoriev I.V."/>
            <person name="Spatafora J.W."/>
            <person name="Aime M.C."/>
        </authorList>
    </citation>
    <scope>NUCLEOTIDE SEQUENCE [LARGE SCALE GENOMIC DNA]</scope>
    <source>
        <strain evidence="1 2">SA 807</strain>
    </source>
</reference>
<dbReference type="Proteomes" id="UP000245626">
    <property type="component" value="Unassembled WGS sequence"/>
</dbReference>
<proteinExistence type="predicted"/>